<feature type="domain" description="Pih1 Ascomycota CS" evidence="4">
    <location>
        <begin position="242"/>
        <end position="327"/>
    </location>
</feature>
<dbReference type="OrthoDB" id="5135119at2759"/>
<dbReference type="PANTHER" id="PTHR22997:SF0">
    <property type="entry name" value="PIH1 DOMAIN-CONTAINING PROTEIN 1"/>
    <property type="match status" value="1"/>
</dbReference>
<dbReference type="Proteomes" id="UP000000591">
    <property type="component" value="Chromosome I"/>
</dbReference>
<dbReference type="GO" id="GO:0000492">
    <property type="term" value="P:box C/D snoRNP assembly"/>
    <property type="evidence" value="ECO:0000318"/>
    <property type="project" value="GO_Central"/>
</dbReference>
<dbReference type="PANTHER" id="PTHR22997">
    <property type="entry name" value="PIH1 DOMAIN-CONTAINING PROTEIN 1"/>
    <property type="match status" value="1"/>
</dbReference>
<evidence type="ECO:0000313" key="6">
    <source>
        <dbReference type="Proteomes" id="UP000000591"/>
    </source>
</evidence>
<dbReference type="GeneID" id="4618664"/>
<proteinExistence type="inferred from homology"/>
<dbReference type="Pfam" id="PF18482">
    <property type="entry name" value="Pih1_fungal_CS"/>
    <property type="match status" value="1"/>
</dbReference>
<dbReference type="eggNOG" id="KOG4356">
    <property type="taxonomic scope" value="Eukaryota"/>
</dbReference>
<name>Q75EZ0_EREGS</name>
<dbReference type="InterPro" id="IPR041441">
    <property type="entry name" value="Pih1_CS_Ascomycota"/>
</dbReference>
<reference evidence="5 6" key="1">
    <citation type="journal article" date="2004" name="Science">
        <title>The Ashbya gossypii genome as a tool for mapping the ancient Saccharomyces cerevisiae genome.</title>
        <authorList>
            <person name="Dietrich F.S."/>
            <person name="Voegeli S."/>
            <person name="Brachat S."/>
            <person name="Lerch A."/>
            <person name="Gates K."/>
            <person name="Steiner S."/>
            <person name="Mohr C."/>
            <person name="Pohlmann R."/>
            <person name="Luedi P."/>
            <person name="Choi S."/>
            <person name="Wing R.A."/>
            <person name="Flavier A."/>
            <person name="Gaffney T.D."/>
            <person name="Philippsen P."/>
        </authorList>
    </citation>
    <scope>NUCLEOTIDE SEQUENCE [LARGE SCALE GENOMIC DNA]</scope>
    <source>
        <strain evidence="6">ATCC 10895 / CBS 109.51 / FGSC 9923 / NRRL Y-1056</strain>
    </source>
</reference>
<dbReference type="FunCoup" id="Q75EZ0">
    <property type="interactions" value="84"/>
</dbReference>
<organism evidence="5 6">
    <name type="scientific">Eremothecium gossypii (strain ATCC 10895 / CBS 109.51 / FGSC 9923 / NRRL Y-1056)</name>
    <name type="common">Yeast</name>
    <name type="synonym">Ashbya gossypii</name>
    <dbReference type="NCBI Taxonomy" id="284811"/>
    <lineage>
        <taxon>Eukaryota</taxon>
        <taxon>Fungi</taxon>
        <taxon>Dikarya</taxon>
        <taxon>Ascomycota</taxon>
        <taxon>Saccharomycotina</taxon>
        <taxon>Saccharomycetes</taxon>
        <taxon>Saccharomycetales</taxon>
        <taxon>Saccharomycetaceae</taxon>
        <taxon>Eremothecium</taxon>
    </lineage>
</organism>
<keyword evidence="6" id="KW-1185">Reference proteome</keyword>
<dbReference type="KEGG" id="ago:AGOS_AAL062W"/>
<dbReference type="Pfam" id="PF08190">
    <property type="entry name" value="PIH1"/>
    <property type="match status" value="1"/>
</dbReference>
<dbReference type="GO" id="GO:0097255">
    <property type="term" value="C:R2TP complex"/>
    <property type="evidence" value="ECO:0000318"/>
    <property type="project" value="GO_Central"/>
</dbReference>
<dbReference type="RefSeq" id="NP_982480.1">
    <property type="nucleotide sequence ID" value="NM_207833.1"/>
</dbReference>
<sequence length="327" mass="36437">MDFLLRPIDSKECSVITFVPTPGFVIKSKLEHGKDATLVVGTKTFVNVCHHTQVPLPDVPFDASIVYPLIMENKWEIPIVTSAVRRDADKKGQECYVWDCCINSECMQWIEKDYQLREILVEWCLESCELRQSVGISREAVVFPRMKSKGALPAVEVLQQDLTHDYKHEIAENSSLGMDDPRQILHMRGALDEEASGDDGTLPSLFPERPATRPLIEEVNTGRHSASVEAPKTLPACGLPRLEFAVTMGRPRNDANYKIKVQVASALNSGHAYSVHYDGKENSLLVTSTSQAYEPKEICIPLPGVVAGTRSMRALFLKRSNALVVFL</sequence>
<dbReference type="InterPro" id="IPR050734">
    <property type="entry name" value="PIH1/Kintoun_subfamily"/>
</dbReference>
<evidence type="ECO:0000259" key="4">
    <source>
        <dbReference type="Pfam" id="PF18482"/>
    </source>
</evidence>
<dbReference type="STRING" id="284811.Q75EZ0"/>
<feature type="region of interest" description="Disordered" evidence="2">
    <location>
        <begin position="193"/>
        <end position="212"/>
    </location>
</feature>
<dbReference type="InParanoid" id="Q75EZ0"/>
<dbReference type="GO" id="GO:0005737">
    <property type="term" value="C:cytoplasm"/>
    <property type="evidence" value="ECO:0000318"/>
    <property type="project" value="GO_Central"/>
</dbReference>
<dbReference type="HOGENOM" id="CLU_072113_0_0_1"/>
<feature type="domain" description="PIH1 N-terminal" evidence="3">
    <location>
        <begin position="17"/>
        <end position="161"/>
    </location>
</feature>
<dbReference type="OMA" id="EWCLESC"/>
<gene>
    <name evidence="5" type="ORF">AGOS_AAL062W</name>
</gene>
<evidence type="ECO:0000256" key="1">
    <source>
        <dbReference type="ARBA" id="ARBA00008511"/>
    </source>
</evidence>
<dbReference type="GO" id="GO:0006457">
    <property type="term" value="P:protein folding"/>
    <property type="evidence" value="ECO:0007669"/>
    <property type="project" value="EnsemblFungi"/>
</dbReference>
<dbReference type="AlphaFoldDB" id="Q75EZ0"/>
<comment type="similarity">
    <text evidence="1">Belongs to the PIH1 family.</text>
</comment>
<evidence type="ECO:0000259" key="3">
    <source>
        <dbReference type="Pfam" id="PF08190"/>
    </source>
</evidence>
<accession>Q75EZ0</accession>
<dbReference type="GO" id="GO:0006364">
    <property type="term" value="P:rRNA processing"/>
    <property type="evidence" value="ECO:0000318"/>
    <property type="project" value="GO_Central"/>
</dbReference>
<dbReference type="EMBL" id="AE016814">
    <property type="protein sequence ID" value="AAS50304.1"/>
    <property type="molecule type" value="Genomic_DNA"/>
</dbReference>
<evidence type="ECO:0000313" key="5">
    <source>
        <dbReference type="EMBL" id="AAS50304.1"/>
    </source>
</evidence>
<protein>
    <submittedName>
        <fullName evidence="5">AAL062Wp</fullName>
    </submittedName>
</protein>
<evidence type="ECO:0000256" key="2">
    <source>
        <dbReference type="SAM" id="MobiDB-lite"/>
    </source>
</evidence>
<dbReference type="InterPro" id="IPR012981">
    <property type="entry name" value="PIH1_N"/>
</dbReference>
<dbReference type="GO" id="GO:1990904">
    <property type="term" value="C:ribonucleoprotein complex"/>
    <property type="evidence" value="ECO:0000318"/>
    <property type="project" value="GO_Central"/>
</dbReference>
<reference evidence="6" key="2">
    <citation type="journal article" date="2013" name="G3 (Bethesda)">
        <title>Genomes of Ashbya fungi isolated from insects reveal four mating-type loci, numerous translocations, lack of transposons, and distinct gene duplications.</title>
        <authorList>
            <person name="Dietrich F.S."/>
            <person name="Voegeli S."/>
            <person name="Kuo S."/>
            <person name="Philippsen P."/>
        </authorList>
    </citation>
    <scope>GENOME REANNOTATION</scope>
    <source>
        <strain evidence="6">ATCC 10895 / CBS 109.51 / FGSC 9923 / NRRL Y-1056</strain>
    </source>
</reference>